<dbReference type="EMBL" id="JAGFBR010000008">
    <property type="protein sequence ID" value="KAH0463669.1"/>
    <property type="molecule type" value="Genomic_DNA"/>
</dbReference>
<gene>
    <name evidence="1" type="ORF">IEQ34_008251</name>
</gene>
<evidence type="ECO:0000313" key="1">
    <source>
        <dbReference type="EMBL" id="KAH0463669.1"/>
    </source>
</evidence>
<evidence type="ECO:0000313" key="2">
    <source>
        <dbReference type="Proteomes" id="UP000775213"/>
    </source>
</evidence>
<organism evidence="1 2">
    <name type="scientific">Dendrobium chrysotoxum</name>
    <name type="common">Orchid</name>
    <dbReference type="NCBI Taxonomy" id="161865"/>
    <lineage>
        <taxon>Eukaryota</taxon>
        <taxon>Viridiplantae</taxon>
        <taxon>Streptophyta</taxon>
        <taxon>Embryophyta</taxon>
        <taxon>Tracheophyta</taxon>
        <taxon>Spermatophyta</taxon>
        <taxon>Magnoliopsida</taxon>
        <taxon>Liliopsida</taxon>
        <taxon>Asparagales</taxon>
        <taxon>Orchidaceae</taxon>
        <taxon>Epidendroideae</taxon>
        <taxon>Malaxideae</taxon>
        <taxon>Dendrobiinae</taxon>
        <taxon>Dendrobium</taxon>
    </lineage>
</organism>
<proteinExistence type="predicted"/>
<sequence length="81" mass="9187">MKALEVEYMEEGFIRDFLKGVRVVPRKSGAELREDASLAEEEESLHEDIRVEHFRLVADLKGEEYLPVVLASVVKSLVGVE</sequence>
<dbReference type="AlphaFoldDB" id="A0AAV7H7K8"/>
<name>A0AAV7H7K8_DENCH</name>
<reference evidence="1 2" key="1">
    <citation type="journal article" date="2021" name="Hortic Res">
        <title>Chromosome-scale assembly of the Dendrobium chrysotoxum genome enhances the understanding of orchid evolution.</title>
        <authorList>
            <person name="Zhang Y."/>
            <person name="Zhang G.Q."/>
            <person name="Zhang D."/>
            <person name="Liu X.D."/>
            <person name="Xu X.Y."/>
            <person name="Sun W.H."/>
            <person name="Yu X."/>
            <person name="Zhu X."/>
            <person name="Wang Z.W."/>
            <person name="Zhao X."/>
            <person name="Zhong W.Y."/>
            <person name="Chen H."/>
            <person name="Yin W.L."/>
            <person name="Huang T."/>
            <person name="Niu S.C."/>
            <person name="Liu Z.J."/>
        </authorList>
    </citation>
    <scope>NUCLEOTIDE SEQUENCE [LARGE SCALE GENOMIC DNA]</scope>
    <source>
        <strain evidence="1">Lindl</strain>
    </source>
</reference>
<keyword evidence="2" id="KW-1185">Reference proteome</keyword>
<comment type="caution">
    <text evidence="1">The sequence shown here is derived from an EMBL/GenBank/DDBJ whole genome shotgun (WGS) entry which is preliminary data.</text>
</comment>
<protein>
    <submittedName>
        <fullName evidence="1">Uncharacterized protein</fullName>
    </submittedName>
</protein>
<dbReference type="Proteomes" id="UP000775213">
    <property type="component" value="Unassembled WGS sequence"/>
</dbReference>
<accession>A0AAV7H7K8</accession>